<evidence type="ECO:0000313" key="3">
    <source>
        <dbReference type="Proteomes" id="UP001500133"/>
    </source>
</evidence>
<reference evidence="3" key="1">
    <citation type="journal article" date="2019" name="Int. J. Syst. Evol. Microbiol.">
        <title>The Global Catalogue of Microorganisms (GCM) 10K type strain sequencing project: providing services to taxonomists for standard genome sequencing and annotation.</title>
        <authorList>
            <consortium name="The Broad Institute Genomics Platform"/>
            <consortium name="The Broad Institute Genome Sequencing Center for Infectious Disease"/>
            <person name="Wu L."/>
            <person name="Ma J."/>
        </authorList>
    </citation>
    <scope>NUCLEOTIDE SEQUENCE [LARGE SCALE GENOMIC DNA]</scope>
    <source>
        <strain evidence="3">JCM 16914</strain>
    </source>
</reference>
<feature type="chain" id="PRO_5045902910" evidence="1">
    <location>
        <begin position="20"/>
        <end position="180"/>
    </location>
</feature>
<organism evidence="2 3">
    <name type="scientific">Halomonas cibimaris</name>
    <dbReference type="NCBI Taxonomy" id="657012"/>
    <lineage>
        <taxon>Bacteria</taxon>
        <taxon>Pseudomonadati</taxon>
        <taxon>Pseudomonadota</taxon>
        <taxon>Gammaproteobacteria</taxon>
        <taxon>Oceanospirillales</taxon>
        <taxon>Halomonadaceae</taxon>
        <taxon>Halomonas</taxon>
    </lineage>
</organism>
<comment type="caution">
    <text evidence="2">The sequence shown here is derived from an EMBL/GenBank/DDBJ whole genome shotgun (WGS) entry which is preliminary data.</text>
</comment>
<evidence type="ECO:0000256" key="1">
    <source>
        <dbReference type="SAM" id="SignalP"/>
    </source>
</evidence>
<accession>A0ABP7LPM4</accession>
<dbReference type="Proteomes" id="UP001500133">
    <property type="component" value="Unassembled WGS sequence"/>
</dbReference>
<dbReference type="RefSeq" id="WP_344703766.1">
    <property type="nucleotide sequence ID" value="NZ_BAAAZT010000067.1"/>
</dbReference>
<keyword evidence="3" id="KW-1185">Reference proteome</keyword>
<proteinExistence type="predicted"/>
<evidence type="ECO:0000313" key="2">
    <source>
        <dbReference type="EMBL" id="GAA3905144.1"/>
    </source>
</evidence>
<gene>
    <name evidence="2" type="ORF">GCM10022228_14190</name>
</gene>
<sequence length="180" mass="19793">MMIFAALIAGMLTGGNAQAAAFDVSDVATHGDWQTATLSRETTDTQERHFRAVETASYSDASLSVNATAGVCDMPWLEMRVALKGEKQTAALVPARVRVDDKTLHTPVAEFFTQPENDGFYAHFYLHHPGELFDEMREGEQLFLGFEQKGKAPWYMIFQLDGAGAAMNQALARCRRASGV</sequence>
<keyword evidence="1" id="KW-0732">Signal</keyword>
<protein>
    <submittedName>
        <fullName evidence="2">Uncharacterized protein</fullName>
    </submittedName>
</protein>
<feature type="signal peptide" evidence="1">
    <location>
        <begin position="1"/>
        <end position="19"/>
    </location>
</feature>
<dbReference type="EMBL" id="BAAAZT010000067">
    <property type="protein sequence ID" value="GAA3905144.1"/>
    <property type="molecule type" value="Genomic_DNA"/>
</dbReference>
<name>A0ABP7LPM4_9GAMM</name>